<dbReference type="SUPFAM" id="SSF53927">
    <property type="entry name" value="Cytidine deaminase-like"/>
    <property type="match status" value="1"/>
</dbReference>
<dbReference type="InterPro" id="IPR016193">
    <property type="entry name" value="Cytidine_deaminase-like"/>
</dbReference>
<dbReference type="EMBL" id="JAWRVE010000018">
    <property type="protein sequence ID" value="KAL1875816.1"/>
    <property type="molecule type" value="Genomic_DNA"/>
</dbReference>
<dbReference type="Gene3D" id="3.40.140.10">
    <property type="entry name" value="Cytidine Deaminase, domain 2"/>
    <property type="match status" value="1"/>
</dbReference>
<dbReference type="Proteomes" id="UP001583177">
    <property type="component" value="Unassembled WGS sequence"/>
</dbReference>
<dbReference type="PANTHER" id="PTHR11079:SF162">
    <property type="entry name" value="RIBOFLAVIN BIOSYNTHESIS PROTEIN PYRD, CHLOROPLASTIC"/>
    <property type="match status" value="1"/>
</dbReference>
<dbReference type="InterPro" id="IPR002125">
    <property type="entry name" value="CMP_dCMP_dom"/>
</dbReference>
<comment type="caution">
    <text evidence="2">The sequence shown here is derived from an EMBL/GenBank/DDBJ whole genome shotgun (WGS) entry which is preliminary data.</text>
</comment>
<proteinExistence type="predicted"/>
<dbReference type="PROSITE" id="PS51747">
    <property type="entry name" value="CYT_DCMP_DEAMINASES_2"/>
    <property type="match status" value="1"/>
</dbReference>
<evidence type="ECO:0000259" key="1">
    <source>
        <dbReference type="PROSITE" id="PS51747"/>
    </source>
</evidence>
<gene>
    <name evidence="2" type="ORF">Daus18300_003007</name>
</gene>
<dbReference type="PANTHER" id="PTHR11079">
    <property type="entry name" value="CYTOSINE DEAMINASE FAMILY MEMBER"/>
    <property type="match status" value="1"/>
</dbReference>
<keyword evidence="3" id="KW-1185">Reference proteome</keyword>
<organism evidence="2 3">
    <name type="scientific">Diaporthe australafricana</name>
    <dbReference type="NCBI Taxonomy" id="127596"/>
    <lineage>
        <taxon>Eukaryota</taxon>
        <taxon>Fungi</taxon>
        <taxon>Dikarya</taxon>
        <taxon>Ascomycota</taxon>
        <taxon>Pezizomycotina</taxon>
        <taxon>Sordariomycetes</taxon>
        <taxon>Sordariomycetidae</taxon>
        <taxon>Diaporthales</taxon>
        <taxon>Diaporthaceae</taxon>
        <taxon>Diaporthe</taxon>
    </lineage>
</organism>
<accession>A0ABR3XJB3</accession>
<evidence type="ECO:0000313" key="2">
    <source>
        <dbReference type="EMBL" id="KAL1875816.1"/>
    </source>
</evidence>
<feature type="domain" description="CMP/dCMP-type deaminase" evidence="1">
    <location>
        <begin position="7"/>
        <end position="146"/>
    </location>
</feature>
<dbReference type="Pfam" id="PF18785">
    <property type="entry name" value="Inv-AAD"/>
    <property type="match status" value="1"/>
</dbReference>
<reference evidence="2 3" key="1">
    <citation type="journal article" date="2024" name="IMA Fungus">
        <title>IMA Genome - F19 : A genome assembly and annotation guide to empower mycologists, including annotated draft genome sequences of Ceratocystis pirilliformis, Diaporthe australafricana, Fusarium ophioides, Paecilomyces lecythidis, and Sporothrix stenoceras.</title>
        <authorList>
            <person name="Aylward J."/>
            <person name="Wilson A.M."/>
            <person name="Visagie C.M."/>
            <person name="Spraker J."/>
            <person name="Barnes I."/>
            <person name="Buitendag C."/>
            <person name="Ceriani C."/>
            <person name="Del Mar Angel L."/>
            <person name="du Plessis D."/>
            <person name="Fuchs T."/>
            <person name="Gasser K."/>
            <person name="Kramer D."/>
            <person name="Li W."/>
            <person name="Munsamy K."/>
            <person name="Piso A."/>
            <person name="Price J.L."/>
            <person name="Sonnekus B."/>
            <person name="Thomas C."/>
            <person name="van der Nest A."/>
            <person name="van Dijk A."/>
            <person name="van Heerden A."/>
            <person name="van Vuuren N."/>
            <person name="Yilmaz N."/>
            <person name="Duong T.A."/>
            <person name="van der Merwe N.A."/>
            <person name="Wingfield M.J."/>
            <person name="Wingfield B.D."/>
        </authorList>
    </citation>
    <scope>NUCLEOTIDE SEQUENCE [LARGE SCALE GENOMIC DNA]</scope>
    <source>
        <strain evidence="2 3">CMW 18300</strain>
    </source>
</reference>
<evidence type="ECO:0000313" key="3">
    <source>
        <dbReference type="Proteomes" id="UP001583177"/>
    </source>
</evidence>
<name>A0ABR3XJB3_9PEZI</name>
<sequence length="169" mass="18387">MSDIKSNDHRAYMELALSLARQSPPKPTNYRVGAVVVDQSTNEILAHGYTLELEGNTHAEQCCLIKLASAHGVPEDDLAKVLPQNLALYTTVEPCSKRLSGNMPCAERILHLAGVIKTVYVGVMEPKKFVADNTGREALEKAGIQFVHAEGLEDEILSVAKAGHEPQKN</sequence>
<protein>
    <recommendedName>
        <fullName evidence="1">CMP/dCMP-type deaminase domain-containing protein</fullName>
    </recommendedName>
</protein>